<organism evidence="2 3">
    <name type="scientific">Candidatus Merdivicinus excrementipullorum</name>
    <dbReference type="NCBI Taxonomy" id="2840867"/>
    <lineage>
        <taxon>Bacteria</taxon>
        <taxon>Bacillati</taxon>
        <taxon>Bacillota</taxon>
        <taxon>Clostridia</taxon>
        <taxon>Eubacteriales</taxon>
        <taxon>Oscillospiraceae</taxon>
        <taxon>Oscillospiraceae incertae sedis</taxon>
        <taxon>Candidatus Merdivicinus</taxon>
    </lineage>
</organism>
<evidence type="ECO:0000313" key="2">
    <source>
        <dbReference type="EMBL" id="HIS77600.1"/>
    </source>
</evidence>
<sequence length="236" mass="24949">MANWQDRQELLLGKEACQRLAAARVAVIGLGGVGGACAEGLARAGIGTLLLVDHDTVDITNLNRQLLATRQTVGKGKAEAARERVLSINPDCKAVSLPVFYGEDTAEQVFAFRPDYVVDCIDTVTAKLHLAAQCRERGIPLLMALGTGNRLDPSAFRIGTIEDTAKTGAGCGLARVMRRELKKRGITGQKVLYSLEPAAKTVVEGGGRYAPGSLSVCPPAAGFLMASQVLREIGGF</sequence>
<evidence type="ECO:0000259" key="1">
    <source>
        <dbReference type="Pfam" id="PF00899"/>
    </source>
</evidence>
<name>A0A9D1K0R9_9FIRM</name>
<reference evidence="2" key="1">
    <citation type="submission" date="2020-10" db="EMBL/GenBank/DDBJ databases">
        <authorList>
            <person name="Gilroy R."/>
        </authorList>
    </citation>
    <scope>NUCLEOTIDE SEQUENCE</scope>
    <source>
        <strain evidence="2">CHK199-13235</strain>
    </source>
</reference>
<evidence type="ECO:0000313" key="3">
    <source>
        <dbReference type="Proteomes" id="UP000824002"/>
    </source>
</evidence>
<dbReference type="Proteomes" id="UP000824002">
    <property type="component" value="Unassembled WGS sequence"/>
</dbReference>
<dbReference type="InterPro" id="IPR045886">
    <property type="entry name" value="ThiF/MoeB/HesA"/>
</dbReference>
<dbReference type="PANTHER" id="PTHR43267">
    <property type="entry name" value="TRNA THREONYLCARBAMOYLADENOSINE DEHYDRATASE"/>
    <property type="match status" value="1"/>
</dbReference>
<protein>
    <submittedName>
        <fullName evidence="2">tRNA threonylcarbamoyladenosine dehydratase</fullName>
    </submittedName>
</protein>
<proteinExistence type="predicted"/>
<dbReference type="InterPro" id="IPR000594">
    <property type="entry name" value="ThiF_NAD_FAD-bd"/>
</dbReference>
<feature type="domain" description="THIF-type NAD/FAD binding fold" evidence="1">
    <location>
        <begin position="7"/>
        <end position="156"/>
    </location>
</feature>
<dbReference type="GO" id="GO:0008641">
    <property type="term" value="F:ubiquitin-like modifier activating enzyme activity"/>
    <property type="evidence" value="ECO:0007669"/>
    <property type="project" value="InterPro"/>
</dbReference>
<accession>A0A9D1K0R9</accession>
<dbReference type="Pfam" id="PF00899">
    <property type="entry name" value="ThiF"/>
    <property type="match status" value="1"/>
</dbReference>
<dbReference type="SUPFAM" id="SSF69572">
    <property type="entry name" value="Activating enzymes of the ubiquitin-like proteins"/>
    <property type="match status" value="1"/>
</dbReference>
<comment type="caution">
    <text evidence="2">The sequence shown here is derived from an EMBL/GenBank/DDBJ whole genome shotgun (WGS) entry which is preliminary data.</text>
</comment>
<dbReference type="InterPro" id="IPR035985">
    <property type="entry name" value="Ubiquitin-activating_enz"/>
</dbReference>
<dbReference type="AlphaFoldDB" id="A0A9D1K0R9"/>
<dbReference type="PANTHER" id="PTHR43267:SF1">
    <property type="entry name" value="TRNA THREONYLCARBAMOYLADENOSINE DEHYDRATASE"/>
    <property type="match status" value="1"/>
</dbReference>
<gene>
    <name evidence="2" type="ORF">IAB51_12510</name>
</gene>
<reference evidence="2" key="2">
    <citation type="journal article" date="2021" name="PeerJ">
        <title>Extensive microbial diversity within the chicken gut microbiome revealed by metagenomics and culture.</title>
        <authorList>
            <person name="Gilroy R."/>
            <person name="Ravi A."/>
            <person name="Getino M."/>
            <person name="Pursley I."/>
            <person name="Horton D.L."/>
            <person name="Alikhan N.F."/>
            <person name="Baker D."/>
            <person name="Gharbi K."/>
            <person name="Hall N."/>
            <person name="Watson M."/>
            <person name="Adriaenssens E.M."/>
            <person name="Foster-Nyarko E."/>
            <person name="Jarju S."/>
            <person name="Secka A."/>
            <person name="Antonio M."/>
            <person name="Oren A."/>
            <person name="Chaudhuri R.R."/>
            <person name="La Ragione R."/>
            <person name="Hildebrand F."/>
            <person name="Pallen M.J."/>
        </authorList>
    </citation>
    <scope>NUCLEOTIDE SEQUENCE</scope>
    <source>
        <strain evidence="2">CHK199-13235</strain>
    </source>
</reference>
<dbReference type="CDD" id="cd00755">
    <property type="entry name" value="YgdL_like"/>
    <property type="match status" value="1"/>
</dbReference>
<dbReference type="GO" id="GO:0061503">
    <property type="term" value="F:tRNA threonylcarbamoyladenosine dehydratase"/>
    <property type="evidence" value="ECO:0007669"/>
    <property type="project" value="TreeGrafter"/>
</dbReference>
<dbReference type="Gene3D" id="3.40.50.720">
    <property type="entry name" value="NAD(P)-binding Rossmann-like Domain"/>
    <property type="match status" value="1"/>
</dbReference>
<dbReference type="GO" id="GO:0061504">
    <property type="term" value="P:cyclic threonylcarbamoyladenosine biosynthetic process"/>
    <property type="evidence" value="ECO:0007669"/>
    <property type="project" value="TreeGrafter"/>
</dbReference>
<dbReference type="EMBL" id="DVJP01000080">
    <property type="protein sequence ID" value="HIS77600.1"/>
    <property type="molecule type" value="Genomic_DNA"/>
</dbReference>